<dbReference type="PRINTS" id="PR00068">
    <property type="entry name" value="CUZNDISMTASE"/>
</dbReference>
<keyword evidence="10 15" id="KW-0186">Copper</keyword>
<evidence type="ECO:0000256" key="6">
    <source>
        <dbReference type="ARBA" id="ARBA00022729"/>
    </source>
</evidence>
<evidence type="ECO:0000256" key="10">
    <source>
        <dbReference type="ARBA" id="ARBA00023008"/>
    </source>
</evidence>
<comment type="similarity">
    <text evidence="3 15">Belongs to the Cu-Zn superoxide dismutase family.</text>
</comment>
<evidence type="ECO:0000256" key="17">
    <source>
        <dbReference type="SAM" id="SignalP"/>
    </source>
</evidence>
<feature type="domain" description="Superoxide dismutase copper/zinc binding" evidence="18">
    <location>
        <begin position="80"/>
        <end position="211"/>
    </location>
</feature>
<evidence type="ECO:0000256" key="8">
    <source>
        <dbReference type="ARBA" id="ARBA00022862"/>
    </source>
</evidence>
<keyword evidence="6 17" id="KW-0732">Signal</keyword>
<comment type="cofactor">
    <cofactor evidence="15">
        <name>Cu cation</name>
        <dbReference type="ChEBI" id="CHEBI:23378"/>
    </cofactor>
    <text evidence="15">Binds 1 copper ion per subunit.</text>
</comment>
<dbReference type="FunFam" id="2.60.40.200:FF:000008">
    <property type="entry name" value="Superoxide dismutase [Cu-Zn]"/>
    <property type="match status" value="1"/>
</dbReference>
<evidence type="ECO:0000256" key="5">
    <source>
        <dbReference type="ARBA" id="ARBA00022723"/>
    </source>
</evidence>
<evidence type="ECO:0000256" key="1">
    <source>
        <dbReference type="ARBA" id="ARBA00004239"/>
    </source>
</evidence>
<feature type="signal peptide" evidence="17">
    <location>
        <begin position="1"/>
        <end position="22"/>
    </location>
</feature>
<accession>A0AAD8LT08</accession>
<evidence type="ECO:0000256" key="7">
    <source>
        <dbReference type="ARBA" id="ARBA00022833"/>
    </source>
</evidence>
<keyword evidence="20" id="KW-1185">Reference proteome</keyword>
<dbReference type="AlphaFoldDB" id="A0AAD8LT08"/>
<protein>
    <recommendedName>
        <fullName evidence="15">Superoxide dismutase [Cu-Zn]</fullName>
        <ecNumber evidence="15">1.15.1.1</ecNumber>
    </recommendedName>
</protein>
<dbReference type="InterPro" id="IPR001424">
    <property type="entry name" value="SOD_Cu_Zn_dom"/>
</dbReference>
<keyword evidence="13" id="KW-0325">Glycoprotein</keyword>
<feature type="chain" id="PRO_5042221473" description="Superoxide dismutase [Cu-Zn]" evidence="17">
    <location>
        <begin position="23"/>
        <end position="243"/>
    </location>
</feature>
<dbReference type="PANTHER" id="PTHR10003">
    <property type="entry name" value="SUPEROXIDE DISMUTASE CU-ZN -RELATED"/>
    <property type="match status" value="1"/>
</dbReference>
<evidence type="ECO:0000256" key="3">
    <source>
        <dbReference type="ARBA" id="ARBA00010457"/>
    </source>
</evidence>
<dbReference type="Pfam" id="PF00080">
    <property type="entry name" value="Sod_Cu"/>
    <property type="match status" value="1"/>
</dbReference>
<dbReference type="Gene3D" id="2.60.40.200">
    <property type="entry name" value="Superoxide dismutase, copper/zinc binding domain"/>
    <property type="match status" value="1"/>
</dbReference>
<evidence type="ECO:0000256" key="13">
    <source>
        <dbReference type="ARBA" id="ARBA00023180"/>
    </source>
</evidence>
<evidence type="ECO:0000256" key="4">
    <source>
        <dbReference type="ARBA" id="ARBA00022525"/>
    </source>
</evidence>
<comment type="caution">
    <text evidence="19">The sequence shown here is derived from an EMBL/GenBank/DDBJ whole genome shotgun (WGS) entry which is preliminary data.</text>
</comment>
<dbReference type="EMBL" id="JAGXEW010000002">
    <property type="protein sequence ID" value="KAK1175300.1"/>
    <property type="molecule type" value="Genomic_DNA"/>
</dbReference>
<gene>
    <name evidence="19" type="primary">SOD3</name>
    <name evidence="19" type="ORF">AOXY_G2985</name>
</gene>
<name>A0AAD8LT08_ACIOX</name>
<dbReference type="PROSITE" id="PS00332">
    <property type="entry name" value="SOD_CU_ZN_2"/>
    <property type="match status" value="1"/>
</dbReference>
<evidence type="ECO:0000256" key="12">
    <source>
        <dbReference type="ARBA" id="ARBA00023157"/>
    </source>
</evidence>
<keyword evidence="12" id="KW-1015">Disulfide bond</keyword>
<dbReference type="InterPro" id="IPR036423">
    <property type="entry name" value="SOD-like_Cu/Zn_dom_sf"/>
</dbReference>
<keyword evidence="9 15" id="KW-0560">Oxidoreductase</keyword>
<dbReference type="CDD" id="cd00305">
    <property type="entry name" value="Cu-Zn_Superoxide_Dismutase"/>
    <property type="match status" value="1"/>
</dbReference>
<dbReference type="SUPFAM" id="SSF49329">
    <property type="entry name" value="Cu,Zn superoxide dismutase-like"/>
    <property type="match status" value="1"/>
</dbReference>
<keyword evidence="5 15" id="KW-0479">Metal-binding</keyword>
<evidence type="ECO:0000256" key="15">
    <source>
        <dbReference type="RuleBase" id="RU000393"/>
    </source>
</evidence>
<reference evidence="19" key="1">
    <citation type="submission" date="2022-02" db="EMBL/GenBank/DDBJ databases">
        <title>Atlantic sturgeon de novo genome assembly.</title>
        <authorList>
            <person name="Stock M."/>
            <person name="Klopp C."/>
            <person name="Guiguen Y."/>
            <person name="Cabau C."/>
            <person name="Parinello H."/>
            <person name="Santidrian Yebra-Pimentel E."/>
            <person name="Kuhl H."/>
            <person name="Dirks R.P."/>
            <person name="Guessner J."/>
            <person name="Wuertz S."/>
            <person name="Du K."/>
            <person name="Schartl M."/>
        </authorList>
    </citation>
    <scope>NUCLEOTIDE SEQUENCE</scope>
    <source>
        <strain evidence="19">STURGEONOMICS-FGT-2020</strain>
        <tissue evidence="19">Whole blood</tissue>
    </source>
</reference>
<dbReference type="PROSITE" id="PS00087">
    <property type="entry name" value="SOD_CU_ZN_1"/>
    <property type="match status" value="1"/>
</dbReference>
<dbReference type="GO" id="GO:0005507">
    <property type="term" value="F:copper ion binding"/>
    <property type="evidence" value="ECO:0007669"/>
    <property type="project" value="InterPro"/>
</dbReference>
<proteinExistence type="inferred from homology"/>
<dbReference type="Proteomes" id="UP001230051">
    <property type="component" value="Unassembled WGS sequence"/>
</dbReference>
<sequence>MTMSAFSFLLALAIAGTHVSHSEESPTSEENTMKNIESKVNDLWQSLLYPVAFVAKDGELVYASCEMKPSTKLEQGKPQVTGQVLFMQAYPQGRLETIINLEGFSKTSNQSRAIHIHEFGDLSDGCDATGGHFNPFKVNHPRHPGDFGNFLPKDSQIKTLKKNIRATMFGPNSFLSRSVVIHELKDDLGKGDNPASLLNGNAGKRLACCVIGISNKNLWEKTSKSFASSKKKRNARGLANKQA</sequence>
<evidence type="ECO:0000313" key="19">
    <source>
        <dbReference type="EMBL" id="KAK1175300.1"/>
    </source>
</evidence>
<evidence type="ECO:0000256" key="14">
    <source>
        <dbReference type="ARBA" id="ARBA00060347"/>
    </source>
</evidence>
<dbReference type="GO" id="GO:0005576">
    <property type="term" value="C:extracellular region"/>
    <property type="evidence" value="ECO:0007669"/>
    <property type="project" value="UniProtKB-SubCell"/>
</dbReference>
<dbReference type="GO" id="GO:0004784">
    <property type="term" value="F:superoxide dismutase activity"/>
    <property type="evidence" value="ECO:0007669"/>
    <property type="project" value="UniProtKB-EC"/>
</dbReference>
<dbReference type="InterPro" id="IPR018152">
    <property type="entry name" value="SOD_Cu/Zn_BS"/>
</dbReference>
<comment type="function">
    <text evidence="15">Destroys radicals which are normally produced within the cells and which are toxic to biological systems.</text>
</comment>
<organism evidence="19 20">
    <name type="scientific">Acipenser oxyrinchus oxyrinchus</name>
    <dbReference type="NCBI Taxonomy" id="40147"/>
    <lineage>
        <taxon>Eukaryota</taxon>
        <taxon>Metazoa</taxon>
        <taxon>Chordata</taxon>
        <taxon>Craniata</taxon>
        <taxon>Vertebrata</taxon>
        <taxon>Euteleostomi</taxon>
        <taxon>Actinopterygii</taxon>
        <taxon>Chondrostei</taxon>
        <taxon>Acipenseriformes</taxon>
        <taxon>Acipenseridae</taxon>
        <taxon>Acipenser</taxon>
    </lineage>
</organism>
<keyword evidence="8" id="KW-0049">Antioxidant</keyword>
<keyword evidence="7 15" id="KW-0862">Zinc</keyword>
<evidence type="ECO:0000256" key="9">
    <source>
        <dbReference type="ARBA" id="ARBA00023002"/>
    </source>
</evidence>
<keyword evidence="11" id="KW-0333">Golgi apparatus</keyword>
<keyword evidence="4" id="KW-0964">Secreted</keyword>
<dbReference type="InterPro" id="IPR024134">
    <property type="entry name" value="SOD_Cu/Zn_/chaperone"/>
</dbReference>
<comment type="function">
    <text evidence="14">Protect the extracellular space from toxic effect of reactive oxygen intermediates by converting superoxide radicals into hydrogen peroxide and oxygen.</text>
</comment>
<evidence type="ECO:0000313" key="20">
    <source>
        <dbReference type="Proteomes" id="UP001230051"/>
    </source>
</evidence>
<comment type="subcellular location">
    <subcellularLocation>
        <location evidence="2">Golgi apparatus</location>
        <location evidence="2">trans-Golgi network</location>
    </subcellularLocation>
    <subcellularLocation>
        <location evidence="1">Secreted</location>
        <location evidence="1">Extracellular space</location>
    </subcellularLocation>
</comment>
<evidence type="ECO:0000256" key="11">
    <source>
        <dbReference type="ARBA" id="ARBA00023034"/>
    </source>
</evidence>
<dbReference type="GO" id="GO:0005794">
    <property type="term" value="C:Golgi apparatus"/>
    <property type="evidence" value="ECO:0007669"/>
    <property type="project" value="UniProtKB-SubCell"/>
</dbReference>
<comment type="catalytic activity">
    <reaction evidence="15">
        <text>2 superoxide + 2 H(+) = H2O2 + O2</text>
        <dbReference type="Rhea" id="RHEA:20696"/>
        <dbReference type="ChEBI" id="CHEBI:15378"/>
        <dbReference type="ChEBI" id="CHEBI:15379"/>
        <dbReference type="ChEBI" id="CHEBI:16240"/>
        <dbReference type="ChEBI" id="CHEBI:18421"/>
        <dbReference type="EC" id="1.15.1.1"/>
    </reaction>
</comment>
<evidence type="ECO:0000256" key="2">
    <source>
        <dbReference type="ARBA" id="ARBA00004601"/>
    </source>
</evidence>
<dbReference type="EC" id="1.15.1.1" evidence="15"/>
<feature type="region of interest" description="Disordered" evidence="16">
    <location>
        <begin position="224"/>
        <end position="243"/>
    </location>
</feature>
<comment type="cofactor">
    <cofactor evidence="15">
        <name>Zn(2+)</name>
        <dbReference type="ChEBI" id="CHEBI:29105"/>
    </cofactor>
    <text evidence="15">Binds 1 zinc ion per subunit.</text>
</comment>
<evidence type="ECO:0000256" key="16">
    <source>
        <dbReference type="SAM" id="MobiDB-lite"/>
    </source>
</evidence>
<evidence type="ECO:0000259" key="18">
    <source>
        <dbReference type="Pfam" id="PF00080"/>
    </source>
</evidence>